<reference evidence="2 3" key="1">
    <citation type="journal article" date="2019" name="Sci. Rep.">
        <title>Comparative genomics of chytrid fungi reveal insights into the obligate biotrophic and pathogenic lifestyle of Synchytrium endobioticum.</title>
        <authorList>
            <person name="van de Vossenberg B.T.L.H."/>
            <person name="Warris S."/>
            <person name="Nguyen H.D.T."/>
            <person name="van Gent-Pelzer M.P.E."/>
            <person name="Joly D.L."/>
            <person name="van de Geest H.C."/>
            <person name="Bonants P.J.M."/>
            <person name="Smith D.S."/>
            <person name="Levesque C.A."/>
            <person name="van der Lee T.A.J."/>
        </authorList>
    </citation>
    <scope>NUCLEOTIDE SEQUENCE [LARGE SCALE GENOMIC DNA]</scope>
    <source>
        <strain evidence="2 3">MB42</strain>
    </source>
</reference>
<protein>
    <submittedName>
        <fullName evidence="2">Uncharacterized protein</fullName>
    </submittedName>
</protein>
<keyword evidence="3" id="KW-1185">Reference proteome</keyword>
<feature type="chain" id="PRO_5021258871" evidence="1">
    <location>
        <begin position="19"/>
        <end position="174"/>
    </location>
</feature>
<dbReference type="EMBL" id="QEAN01000093">
    <property type="protein sequence ID" value="TPX48827.1"/>
    <property type="molecule type" value="Genomic_DNA"/>
</dbReference>
<evidence type="ECO:0000313" key="3">
    <source>
        <dbReference type="Proteomes" id="UP000317494"/>
    </source>
</evidence>
<proteinExistence type="predicted"/>
<comment type="caution">
    <text evidence="2">The sequence shown here is derived from an EMBL/GenBank/DDBJ whole genome shotgun (WGS) entry which is preliminary data.</text>
</comment>
<evidence type="ECO:0000313" key="2">
    <source>
        <dbReference type="EMBL" id="TPX48827.1"/>
    </source>
</evidence>
<keyword evidence="1" id="KW-0732">Signal</keyword>
<accession>A0A507DBT4</accession>
<feature type="signal peptide" evidence="1">
    <location>
        <begin position="1"/>
        <end position="18"/>
    </location>
</feature>
<gene>
    <name evidence="2" type="ORF">SeMB42_g02829</name>
</gene>
<dbReference type="AlphaFoldDB" id="A0A507DBT4"/>
<dbReference type="VEuPathDB" id="FungiDB:SeMB42_g02829"/>
<sequence>MVSKIVLALLAASSAVIAAPARKEGEKAATVDKEMNVDVSKTYNAYNAPEHHGKESYDRYNYGAGKHSHGYAYEETDEYMGGAEKYDQGYRYEEKDESMDDAVKYGLGYAYDEMDEAIYAKEILCPAYYKIIYMTVPVKCDCKAETRYEKPEDFDIENVDFEKDYKVYHGNSRY</sequence>
<name>A0A507DBT4_9FUNG</name>
<organism evidence="2 3">
    <name type="scientific">Synchytrium endobioticum</name>
    <dbReference type="NCBI Taxonomy" id="286115"/>
    <lineage>
        <taxon>Eukaryota</taxon>
        <taxon>Fungi</taxon>
        <taxon>Fungi incertae sedis</taxon>
        <taxon>Chytridiomycota</taxon>
        <taxon>Chytridiomycota incertae sedis</taxon>
        <taxon>Chytridiomycetes</taxon>
        <taxon>Synchytriales</taxon>
        <taxon>Synchytriaceae</taxon>
        <taxon>Synchytrium</taxon>
    </lineage>
</organism>
<evidence type="ECO:0000256" key="1">
    <source>
        <dbReference type="SAM" id="SignalP"/>
    </source>
</evidence>
<dbReference type="Proteomes" id="UP000317494">
    <property type="component" value="Unassembled WGS sequence"/>
</dbReference>